<evidence type="ECO:0000313" key="3">
    <source>
        <dbReference type="EMBL" id="KEQ97756.1"/>
    </source>
</evidence>
<gene>
    <name evidence="3" type="ORF">AUEXF2481DRAFT_2684</name>
</gene>
<dbReference type="AlphaFoldDB" id="A0A074ZGS3"/>
<reference evidence="3 4" key="1">
    <citation type="journal article" date="2014" name="BMC Genomics">
        <title>Genome sequencing of four Aureobasidium pullulans varieties: biotechnological potential, stress tolerance, and description of new species.</title>
        <authorList>
            <person name="Gostin Ar C."/>
            <person name="Ohm R.A."/>
            <person name="Kogej T."/>
            <person name="Sonjak S."/>
            <person name="Turk M."/>
            <person name="Zajc J."/>
            <person name="Zalar P."/>
            <person name="Grube M."/>
            <person name="Sun H."/>
            <person name="Han J."/>
            <person name="Sharma A."/>
            <person name="Chiniquy J."/>
            <person name="Ngan C.Y."/>
            <person name="Lipzen A."/>
            <person name="Barry K."/>
            <person name="Grigoriev I.V."/>
            <person name="Gunde-Cimerman N."/>
        </authorList>
    </citation>
    <scope>NUCLEOTIDE SEQUENCE [LARGE SCALE GENOMIC DNA]</scope>
    <source>
        <strain evidence="3 4">EXF-2481</strain>
    </source>
</reference>
<keyword evidence="1" id="KW-0378">Hydrolase</keyword>
<dbReference type="RefSeq" id="XP_013346129.1">
    <property type="nucleotide sequence ID" value="XM_013490675.1"/>
</dbReference>
<dbReference type="PANTHER" id="PTHR48081">
    <property type="entry name" value="AB HYDROLASE SUPERFAMILY PROTEIN C4A8.06C"/>
    <property type="match status" value="1"/>
</dbReference>
<sequence>MADSVTTKFHAFDRQDTTYGSDGLSIGTSVFVPKSIGKGQNLPVHVRWHGGALINGGRVYEPWFPKWTIDLAALHNAIIVCPDYRLLPESSGLDILSDLHNFYIWLHTHLPSFLSTAFSGQAPKPDLSSILVTGESAGGYMAVQSALLGETKGVKAVIAHYPMIDLKDAWYSEPGRKVVWGQSPPEYPEGWLDEQLEAAKSAGAVTHRIPKESELDLFVALLLEGRYTELLGTDSRLYPLENLENKRGQGGKLPPMWVFHGDKDSIIPIDGTLRFLEVTRGEVEGRIVTGQEHGFDNDEVRLDEDWVVEGREWLKQYWP</sequence>
<dbReference type="Gene3D" id="3.40.50.1820">
    <property type="entry name" value="alpha/beta hydrolase"/>
    <property type="match status" value="1"/>
</dbReference>
<keyword evidence="4" id="KW-1185">Reference proteome</keyword>
<dbReference type="GO" id="GO:0016787">
    <property type="term" value="F:hydrolase activity"/>
    <property type="evidence" value="ECO:0007669"/>
    <property type="project" value="UniProtKB-KW"/>
</dbReference>
<dbReference type="OMA" id="LFIFHGE"/>
<dbReference type="InterPro" id="IPR029058">
    <property type="entry name" value="AB_hydrolase_fold"/>
</dbReference>
<dbReference type="InterPro" id="IPR050300">
    <property type="entry name" value="GDXG_lipolytic_enzyme"/>
</dbReference>
<dbReference type="PANTHER" id="PTHR48081:SF3">
    <property type="entry name" value="ALPHA_BETA HYDROLASE FOLD-3 DOMAIN-CONTAINING PROTEIN"/>
    <property type="match status" value="1"/>
</dbReference>
<dbReference type="OrthoDB" id="19653at2759"/>
<evidence type="ECO:0000256" key="1">
    <source>
        <dbReference type="ARBA" id="ARBA00022801"/>
    </source>
</evidence>
<protein>
    <recommendedName>
        <fullName evidence="2">Alpha/beta hydrolase fold-3 domain-containing protein</fullName>
    </recommendedName>
</protein>
<dbReference type="HOGENOM" id="CLU_012494_9_1_1"/>
<dbReference type="Pfam" id="PF07859">
    <property type="entry name" value="Abhydrolase_3"/>
    <property type="match status" value="1"/>
</dbReference>
<organism evidence="3 4">
    <name type="scientific">Aureobasidium subglaciale (strain EXF-2481)</name>
    <name type="common">Aureobasidium pullulans var. subglaciale</name>
    <dbReference type="NCBI Taxonomy" id="1043005"/>
    <lineage>
        <taxon>Eukaryota</taxon>
        <taxon>Fungi</taxon>
        <taxon>Dikarya</taxon>
        <taxon>Ascomycota</taxon>
        <taxon>Pezizomycotina</taxon>
        <taxon>Dothideomycetes</taxon>
        <taxon>Dothideomycetidae</taxon>
        <taxon>Dothideales</taxon>
        <taxon>Saccotheciaceae</taxon>
        <taxon>Aureobasidium</taxon>
    </lineage>
</organism>
<evidence type="ECO:0000259" key="2">
    <source>
        <dbReference type="Pfam" id="PF07859"/>
    </source>
</evidence>
<dbReference type="EMBL" id="KL584753">
    <property type="protein sequence ID" value="KEQ97756.1"/>
    <property type="molecule type" value="Genomic_DNA"/>
</dbReference>
<dbReference type="Proteomes" id="UP000030641">
    <property type="component" value="Unassembled WGS sequence"/>
</dbReference>
<dbReference type="SUPFAM" id="SSF53474">
    <property type="entry name" value="alpha/beta-Hydrolases"/>
    <property type="match status" value="1"/>
</dbReference>
<evidence type="ECO:0000313" key="4">
    <source>
        <dbReference type="Proteomes" id="UP000030641"/>
    </source>
</evidence>
<dbReference type="STRING" id="1043005.A0A074ZGS3"/>
<name>A0A074ZGS3_AURSE</name>
<dbReference type="GeneID" id="25363348"/>
<dbReference type="InParanoid" id="A0A074ZGS3"/>
<accession>A0A074ZGS3</accession>
<feature type="domain" description="Alpha/beta hydrolase fold-3" evidence="2">
    <location>
        <begin position="48"/>
        <end position="168"/>
    </location>
</feature>
<dbReference type="InterPro" id="IPR013094">
    <property type="entry name" value="AB_hydrolase_3"/>
</dbReference>
<proteinExistence type="predicted"/>